<comment type="subcellular location">
    <subcellularLocation>
        <location evidence="1">Membrane</location>
        <topology evidence="1">Multi-pass membrane protein</topology>
    </subcellularLocation>
</comment>
<dbReference type="PANTHER" id="PTHR23112:SF22">
    <property type="entry name" value="G-PROTEIN COUPLED RECEPTOR"/>
    <property type="match status" value="1"/>
</dbReference>
<dbReference type="PANTHER" id="PTHR23112">
    <property type="entry name" value="G PROTEIN-COUPLED RECEPTOR 157-RELATED"/>
    <property type="match status" value="1"/>
</dbReference>
<reference evidence="8" key="1">
    <citation type="submission" date="2023-06" db="EMBL/GenBank/DDBJ databases">
        <title>Genome-scale phylogeny and comparative genomics of the fungal order Sordariales.</title>
        <authorList>
            <consortium name="Lawrence Berkeley National Laboratory"/>
            <person name="Hensen N."/>
            <person name="Bonometti L."/>
            <person name="Westerberg I."/>
            <person name="Brannstrom I.O."/>
            <person name="Guillou S."/>
            <person name="Cros-Aarteil S."/>
            <person name="Calhoun S."/>
            <person name="Haridas S."/>
            <person name="Kuo A."/>
            <person name="Mondo S."/>
            <person name="Pangilinan J."/>
            <person name="Riley R."/>
            <person name="LaButti K."/>
            <person name="Andreopoulos B."/>
            <person name="Lipzen A."/>
            <person name="Chen C."/>
            <person name="Yanf M."/>
            <person name="Daum C."/>
            <person name="Ng V."/>
            <person name="Clum A."/>
            <person name="Steindorff A."/>
            <person name="Ohm R."/>
            <person name="Martin F."/>
            <person name="Silar P."/>
            <person name="Natvig D."/>
            <person name="Lalanne C."/>
            <person name="Gautier V."/>
            <person name="Ament-velasquez S.L."/>
            <person name="Kruys A."/>
            <person name="Hutchinson M.I."/>
            <person name="Powell A.J."/>
            <person name="Barry K."/>
            <person name="Miller A.N."/>
            <person name="Grigoriev I.V."/>
            <person name="Debuchy R."/>
            <person name="Gladieux P."/>
            <person name="Thoren M.H."/>
            <person name="Johannesson H."/>
        </authorList>
    </citation>
    <scope>NUCLEOTIDE SEQUENCE</scope>
    <source>
        <strain evidence="8">SMH3187-1</strain>
    </source>
</reference>
<dbReference type="SUPFAM" id="SSF81321">
    <property type="entry name" value="Family A G protein-coupled receptor-like"/>
    <property type="match status" value="1"/>
</dbReference>
<keyword evidence="2 6" id="KW-0812">Transmembrane</keyword>
<evidence type="ECO:0000256" key="4">
    <source>
        <dbReference type="ARBA" id="ARBA00023136"/>
    </source>
</evidence>
<keyword evidence="9" id="KW-1185">Reference proteome</keyword>
<dbReference type="GO" id="GO:0007166">
    <property type="term" value="P:cell surface receptor signaling pathway"/>
    <property type="evidence" value="ECO:0007669"/>
    <property type="project" value="InterPro"/>
</dbReference>
<dbReference type="InterPro" id="IPR017981">
    <property type="entry name" value="GPCR_2-like_7TM"/>
</dbReference>
<evidence type="ECO:0000256" key="6">
    <source>
        <dbReference type="SAM" id="Phobius"/>
    </source>
</evidence>
<feature type="transmembrane region" description="Helical" evidence="6">
    <location>
        <begin position="388"/>
        <end position="409"/>
    </location>
</feature>
<sequence>MSSSLTQQDLDNVVTIERVGSVFSLLGCLFVLVTFSCSSAFRQRAINRMVFFATFGNMLTNIATLMTRSYTSDVDSFGCQLQGFLIQVFMQSDAYWATAMAINVYLTFYHKFDARALRRMELTYWAVCYGIPFVPGFTFIFVSTQSQGRPYGNAVLWCWLKPQWEIYRIATFYGPVWIAIVITMAIYIRAGREIYKKRRKMLKFGSNMSNARTNTSAGRPDEPMSPMQDVFAPGFRTTEVVQTTEIVQQTGTGAAIITAEPGPPKDPNNVSYSVTISADAQANDNDSLSGIDLDGEEIVDHDIEAAAAAASLDKEQQRTDSSIQVPANPVANLQARRRFQRTMDAHNATWSYAKCAVLFFAALLITWMPSSGNRVYSMVNGGAISKPLFYASAFVLPLQGFWNAIIYMVTSWSACKSFWETVVSIVWRSGSRRPIIEITSVGRSRDTRPIGSKWGKGEETTSMEDLTGSSRTLRIPDRTANPMMI</sequence>
<dbReference type="Proteomes" id="UP001172155">
    <property type="component" value="Unassembled WGS sequence"/>
</dbReference>
<dbReference type="GO" id="GO:0004930">
    <property type="term" value="F:G protein-coupled receptor activity"/>
    <property type="evidence" value="ECO:0007669"/>
    <property type="project" value="TreeGrafter"/>
</dbReference>
<evidence type="ECO:0000313" key="9">
    <source>
        <dbReference type="Proteomes" id="UP001172155"/>
    </source>
</evidence>
<name>A0AA40BPK0_9PEZI</name>
<evidence type="ECO:0000256" key="1">
    <source>
        <dbReference type="ARBA" id="ARBA00004141"/>
    </source>
</evidence>
<feature type="transmembrane region" description="Helical" evidence="6">
    <location>
        <begin position="347"/>
        <end position="368"/>
    </location>
</feature>
<dbReference type="Pfam" id="PF05462">
    <property type="entry name" value="Dicty_CAR"/>
    <property type="match status" value="1"/>
</dbReference>
<dbReference type="PROSITE" id="PS50261">
    <property type="entry name" value="G_PROTEIN_RECEP_F2_4"/>
    <property type="match status" value="1"/>
</dbReference>
<gene>
    <name evidence="8" type="ORF">B0T18DRAFT_333868</name>
</gene>
<feature type="region of interest" description="Disordered" evidence="5">
    <location>
        <begin position="445"/>
        <end position="467"/>
    </location>
</feature>
<feature type="transmembrane region" description="Helical" evidence="6">
    <location>
        <begin position="49"/>
        <end position="67"/>
    </location>
</feature>
<feature type="domain" description="G-protein coupled receptors family 2 profile 2" evidence="7">
    <location>
        <begin position="13"/>
        <end position="199"/>
    </location>
</feature>
<dbReference type="Gene3D" id="1.20.1070.10">
    <property type="entry name" value="Rhodopsin 7-helix transmembrane proteins"/>
    <property type="match status" value="1"/>
</dbReference>
<evidence type="ECO:0000256" key="3">
    <source>
        <dbReference type="ARBA" id="ARBA00022989"/>
    </source>
</evidence>
<evidence type="ECO:0000313" key="8">
    <source>
        <dbReference type="EMBL" id="KAK0738059.1"/>
    </source>
</evidence>
<dbReference type="EMBL" id="JAUKUD010000007">
    <property type="protein sequence ID" value="KAK0738059.1"/>
    <property type="molecule type" value="Genomic_DNA"/>
</dbReference>
<feature type="transmembrane region" description="Helical" evidence="6">
    <location>
        <begin position="124"/>
        <end position="146"/>
    </location>
</feature>
<organism evidence="8 9">
    <name type="scientific">Schizothecium vesticola</name>
    <dbReference type="NCBI Taxonomy" id="314040"/>
    <lineage>
        <taxon>Eukaryota</taxon>
        <taxon>Fungi</taxon>
        <taxon>Dikarya</taxon>
        <taxon>Ascomycota</taxon>
        <taxon>Pezizomycotina</taxon>
        <taxon>Sordariomycetes</taxon>
        <taxon>Sordariomycetidae</taxon>
        <taxon>Sordariales</taxon>
        <taxon>Schizotheciaceae</taxon>
        <taxon>Schizothecium</taxon>
    </lineage>
</organism>
<keyword evidence="3 6" id="KW-1133">Transmembrane helix</keyword>
<comment type="caution">
    <text evidence="8">The sequence shown here is derived from an EMBL/GenBank/DDBJ whole genome shotgun (WGS) entry which is preliminary data.</text>
</comment>
<dbReference type="AlphaFoldDB" id="A0AA40BPK0"/>
<feature type="transmembrane region" description="Helical" evidence="6">
    <location>
        <begin position="94"/>
        <end position="112"/>
    </location>
</feature>
<evidence type="ECO:0000256" key="2">
    <source>
        <dbReference type="ARBA" id="ARBA00022692"/>
    </source>
</evidence>
<proteinExistence type="predicted"/>
<evidence type="ECO:0000259" key="7">
    <source>
        <dbReference type="PROSITE" id="PS50261"/>
    </source>
</evidence>
<dbReference type="GO" id="GO:0005886">
    <property type="term" value="C:plasma membrane"/>
    <property type="evidence" value="ECO:0007669"/>
    <property type="project" value="TreeGrafter"/>
</dbReference>
<dbReference type="GO" id="GO:0007189">
    <property type="term" value="P:adenylate cyclase-activating G protein-coupled receptor signaling pathway"/>
    <property type="evidence" value="ECO:0007669"/>
    <property type="project" value="TreeGrafter"/>
</dbReference>
<feature type="transmembrane region" description="Helical" evidence="6">
    <location>
        <begin position="166"/>
        <end position="190"/>
    </location>
</feature>
<keyword evidence="4 6" id="KW-0472">Membrane</keyword>
<protein>
    <recommendedName>
        <fullName evidence="7">G-protein coupled receptors family 2 profile 2 domain-containing protein</fullName>
    </recommendedName>
</protein>
<accession>A0AA40BPK0</accession>
<feature type="transmembrane region" description="Helical" evidence="6">
    <location>
        <begin position="20"/>
        <end position="37"/>
    </location>
</feature>
<evidence type="ECO:0000256" key="5">
    <source>
        <dbReference type="SAM" id="MobiDB-lite"/>
    </source>
</evidence>